<dbReference type="EMBL" id="BART01031158">
    <property type="protein sequence ID" value="GAH11309.1"/>
    <property type="molecule type" value="Genomic_DNA"/>
</dbReference>
<name>X1E2B0_9ZZZZ</name>
<sequence>MTTGHEDYLGDLWDLLPTDPTDFLENPPIEDEAEKAATSEWCFDHDAAPNTHHAKFTVIEHNDVLLHGLAVLDPLVCSEAEAAGLILDHKGQPEAHHDIYSDADARDAINDIFGADGKADADIDLDGHDLLNAPNVAETTKAVWAKTIGATGD</sequence>
<dbReference type="AlphaFoldDB" id="X1E2B0"/>
<proteinExistence type="predicted"/>
<reference evidence="1" key="1">
    <citation type="journal article" date="2014" name="Front. Microbiol.">
        <title>High frequency of phylogenetically diverse reductive dehalogenase-homologous genes in deep subseafloor sedimentary metagenomes.</title>
        <authorList>
            <person name="Kawai M."/>
            <person name="Futagami T."/>
            <person name="Toyoda A."/>
            <person name="Takaki Y."/>
            <person name="Nishi S."/>
            <person name="Hori S."/>
            <person name="Arai W."/>
            <person name="Tsubouchi T."/>
            <person name="Morono Y."/>
            <person name="Uchiyama I."/>
            <person name="Ito T."/>
            <person name="Fujiyama A."/>
            <person name="Inagaki F."/>
            <person name="Takami H."/>
        </authorList>
    </citation>
    <scope>NUCLEOTIDE SEQUENCE</scope>
    <source>
        <strain evidence="1">Expedition CK06-06</strain>
    </source>
</reference>
<organism evidence="1">
    <name type="scientific">marine sediment metagenome</name>
    <dbReference type="NCBI Taxonomy" id="412755"/>
    <lineage>
        <taxon>unclassified sequences</taxon>
        <taxon>metagenomes</taxon>
        <taxon>ecological metagenomes</taxon>
    </lineage>
</organism>
<evidence type="ECO:0000313" key="1">
    <source>
        <dbReference type="EMBL" id="GAH11309.1"/>
    </source>
</evidence>
<comment type="caution">
    <text evidence="1">The sequence shown here is derived from an EMBL/GenBank/DDBJ whole genome shotgun (WGS) entry which is preliminary data.</text>
</comment>
<feature type="non-terminal residue" evidence="1">
    <location>
        <position position="153"/>
    </location>
</feature>
<protein>
    <submittedName>
        <fullName evidence="1">Uncharacterized protein</fullName>
    </submittedName>
</protein>
<accession>X1E2B0</accession>
<gene>
    <name evidence="1" type="ORF">S01H4_54184</name>
</gene>